<evidence type="ECO:0000313" key="13">
    <source>
        <dbReference type="Ensembl" id="ENSOKIP00005090616.1"/>
    </source>
</evidence>
<dbReference type="PROSITE" id="PS51456">
    <property type="entry name" value="MYOSIN_MOTOR"/>
    <property type="match status" value="1"/>
</dbReference>
<dbReference type="Pfam" id="PF01576">
    <property type="entry name" value="Myosin_tail_1"/>
    <property type="match status" value="1"/>
</dbReference>
<feature type="region of interest" description="Disordered" evidence="10">
    <location>
        <begin position="1242"/>
        <end position="1262"/>
    </location>
</feature>
<dbReference type="PROSITE" id="PS51844">
    <property type="entry name" value="SH3_LIKE"/>
    <property type="match status" value="1"/>
</dbReference>
<reference evidence="13" key="1">
    <citation type="submission" date="2025-08" db="UniProtKB">
        <authorList>
            <consortium name="Ensembl"/>
        </authorList>
    </citation>
    <scope>IDENTIFICATION</scope>
</reference>
<feature type="region of interest" description="Disordered" evidence="10">
    <location>
        <begin position="1005"/>
        <end position="1026"/>
    </location>
</feature>
<dbReference type="SUPFAM" id="SSF52540">
    <property type="entry name" value="P-loop containing nucleoside triphosphate hydrolases"/>
    <property type="match status" value="1"/>
</dbReference>
<dbReference type="FunFam" id="3.30.70.1590:FF:000001">
    <property type="entry name" value="Myosin heavy chain"/>
    <property type="match status" value="1"/>
</dbReference>
<feature type="binding site" evidence="9">
    <location>
        <begin position="176"/>
        <end position="183"/>
    </location>
    <ligand>
        <name>ATP</name>
        <dbReference type="ChEBI" id="CHEBI:30616"/>
    </ligand>
</feature>
<dbReference type="PANTHER" id="PTHR45615">
    <property type="entry name" value="MYOSIN HEAVY CHAIN, NON-MUSCLE"/>
    <property type="match status" value="1"/>
</dbReference>
<proteinExistence type="inferred from homology"/>
<dbReference type="InterPro" id="IPR036961">
    <property type="entry name" value="Kinesin_motor_dom_sf"/>
</dbReference>
<evidence type="ECO:0008006" key="15">
    <source>
        <dbReference type="Google" id="ProtNLM"/>
    </source>
</evidence>
<dbReference type="Pfam" id="PF02736">
    <property type="entry name" value="Myosin_N"/>
    <property type="match status" value="1"/>
</dbReference>
<dbReference type="PROSITE" id="PS50096">
    <property type="entry name" value="IQ"/>
    <property type="match status" value="1"/>
</dbReference>
<feature type="region of interest" description="Actin-binding" evidence="9">
    <location>
        <begin position="659"/>
        <end position="681"/>
    </location>
</feature>
<dbReference type="GeneTree" id="ENSGT00940000155421"/>
<sequence>MAADSASDDSKFLRQDDDFRNSGVGQADWSAKKMVWIPSEKEGFEAASIKEEKGDDVLVELANGRKATVNKDDIQKMNPPKFSKVEDMAALTCLNEASVLHNLKERYFSSLIYTYSGLFCVVVNPYKMLPIYSEKIIQIYKGKKRHEVPPHIYSITDNAYRNMMQEREDQSILCTGESGAGKTENTKKVIQYLAVVASSHKGSKKDTGAGELEKQLLQANPILEAFGNAKTIKNDNSSRFGKFIKLNFDVTGFLVGANIDTYLLEKSRCIRQAKIERAFHIFYYMVAGAKDQLKEELLLEDFGAYRFLVAGHVEVPGQEDDQMFIETLEAMEIMGFSEDERTGMMKVVSTVLQLGNIKFNKERNNEQATMPDNTAAQKVCHLQGINVTDFTRSVLTPRIKVGREVVQKAQTKEQADFAIEALAKAMYERLFRWILARVNKTLDKAKRKGASFLGILDIAGFEIFEDNSFEQLCINYTNERLQQLFNHTMFILEQEEYKREGIDWAFIDFGLDLQPCIELIERPNNPPGILALLDEECWFPKATDLSFVEKLMNTHTSHCKFSKPKSLKDKTAFSVLHYAGKVDYNGANWLTKNMDPLNDNVTALLNNSSNPFIQDLWKDVDHVVGLETITKMSESSAPSATKSKKGMFRTVGQLYKESLGKLMTTLNNTQPNFIRCIIPNHEKRAGKLDANLVLEQLRCNGVLEGIRICRQGFPNRIVFQEFRQRYEILAANCIPKGFMDGKQACQLMMKHLDLDPNLFRIGQSKMFFRTGVLAQLEEERDLKLTVVIIAFQAHARSFLSRRAFSKRQAQLTAMKVIQRNCAVYLVLKNWQWWRLFTKVKPLLQVTRQEEEMGQKEEELKSAKDLAQKSQVELKEISQKHTQVVEERAKLEQKLQAETELYAEAEEMRVRLEVKKQELEEVLHEMESRLEEEEERATQLQQERKDMQQQLQAHLSEEEDSRQKLQLEKVTVEGKVKKLEEDVVIMEDQNNKLLKERKLLEERIADSSSNLAEEEEKSKNLTKLKNKHESMISDLEVRMKKEEKGRQDVEKAKRKLETELADLQEQLADLQAQLAELRAQLAAKEEELLATQASSFIIQEHINTLDKELKSERDCRLRADAACRDLGEELNALRSELEDTLDTTAAQQELRTKREQEVAVLKKVMEEEGRNHEAQVQEMRQKHTQTVEELSEQLEQAKRVRASLEKAKQGLEKESSDLSADLHSLANAKQEVEHKRKKIEGQLSDLQSRYNDSERQRGELGERVSKLTSELDSVSGLLNEVEGKNIKLSKDLVSLGSQLHDSQELLSEETRQKLNLSGRLRQTEEDRNNLLEQLEEETEAKRGVERQASSLNMQLSDCKKHLDEQQGTVELLEEGKKRLQRDLEAANSQYEEKVCVYDKLEKNRIRLQQELEDILMDLDNQRTLVSNLEKKQRKFDQMLAEERSISGKYAEERDRAEAEAREKETRVLALGRALEEMQGSLEEQERSNKALRAEMEDLVSSKDDVGKNVHELEKTKRGLEAVLDEMRTQMEELEDELQVAEDAKLRLEVNTQAMKTQHDRDLQGRDEQGEERRKQLLKQVRELEGELEEERRQRAGATAGRKKLEGEVNDLEDQVEATSRGRDEAVKQLRKIQAQMKELQREVEDSRAAQKEVLSSARESERRAKTLEASFMQLQEDLAAAERARKQAETERDEMSEELASNSGKSMMSDEKRRLEAKISQLEEELEEEQVNMENLHDRLRKTQQQVDQLSSELQAERSSSQSSEGARQQLERQNKDLKVKLQEMEGQGRSKFKSSIAALEAKLHQLEEQLELENRERQTSAKATRQKEKKLKDLTIQMEEDRKQAEQHKDQAEKANVRVKQLKRQLEEAEEESQRVAAGRRKLQRELDEASEANDALTREVSALKSKLRYTQVIPPG</sequence>
<feature type="region of interest" description="Disordered" evidence="10">
    <location>
        <begin position="1810"/>
        <end position="1895"/>
    </location>
</feature>
<evidence type="ECO:0000256" key="10">
    <source>
        <dbReference type="SAM" id="MobiDB-lite"/>
    </source>
</evidence>
<keyword evidence="14" id="KW-1185">Reference proteome</keyword>
<dbReference type="Pfam" id="PF00063">
    <property type="entry name" value="Myosin_head"/>
    <property type="match status" value="1"/>
</dbReference>
<keyword evidence="5" id="KW-0175">Coiled coil</keyword>
<dbReference type="Gene3D" id="3.30.70.1590">
    <property type="match status" value="1"/>
</dbReference>
<dbReference type="FunFam" id="1.20.5.340:FF:000007">
    <property type="entry name" value="Myosin heavy chain, non-muscle"/>
    <property type="match status" value="1"/>
</dbReference>
<name>A0A8C7MZC6_ONCKI</name>
<dbReference type="SUPFAM" id="SSF90257">
    <property type="entry name" value="Myosin rod fragments"/>
    <property type="match status" value="5"/>
</dbReference>
<dbReference type="GO" id="GO:0032982">
    <property type="term" value="C:myosin filament"/>
    <property type="evidence" value="ECO:0007669"/>
    <property type="project" value="TreeGrafter"/>
</dbReference>
<dbReference type="SMART" id="SM00242">
    <property type="entry name" value="MYSc"/>
    <property type="match status" value="1"/>
</dbReference>
<dbReference type="Gene3D" id="6.10.250.2420">
    <property type="match status" value="1"/>
</dbReference>
<dbReference type="GO" id="GO:0051015">
    <property type="term" value="F:actin filament binding"/>
    <property type="evidence" value="ECO:0007669"/>
    <property type="project" value="InterPro"/>
</dbReference>
<evidence type="ECO:0000259" key="12">
    <source>
        <dbReference type="PROSITE" id="PS51844"/>
    </source>
</evidence>
<organism evidence="13 14">
    <name type="scientific">Oncorhynchus kisutch</name>
    <name type="common">Coho salmon</name>
    <name type="synonym">Salmo kisutch</name>
    <dbReference type="NCBI Taxonomy" id="8019"/>
    <lineage>
        <taxon>Eukaryota</taxon>
        <taxon>Metazoa</taxon>
        <taxon>Chordata</taxon>
        <taxon>Craniata</taxon>
        <taxon>Vertebrata</taxon>
        <taxon>Euteleostomi</taxon>
        <taxon>Actinopterygii</taxon>
        <taxon>Neopterygii</taxon>
        <taxon>Teleostei</taxon>
        <taxon>Protacanthopterygii</taxon>
        <taxon>Salmoniformes</taxon>
        <taxon>Salmonidae</taxon>
        <taxon>Salmoninae</taxon>
        <taxon>Oncorhynchus</taxon>
    </lineage>
</organism>
<dbReference type="Gene3D" id="1.20.5.340">
    <property type="match status" value="4"/>
</dbReference>
<accession>A0A8C7MZC6</accession>
<dbReference type="PRINTS" id="PR00193">
    <property type="entry name" value="MYOSINHEAVY"/>
</dbReference>
<protein>
    <recommendedName>
        <fullName evidence="15">Myosin, heavy chain 11b, smooth muscle</fullName>
    </recommendedName>
</protein>
<evidence type="ECO:0000256" key="8">
    <source>
        <dbReference type="ARBA" id="ARBA00023203"/>
    </source>
</evidence>
<dbReference type="InterPro" id="IPR004009">
    <property type="entry name" value="SH3_Myosin"/>
</dbReference>
<evidence type="ECO:0000256" key="1">
    <source>
        <dbReference type="ARBA" id="ARBA00008314"/>
    </source>
</evidence>
<dbReference type="PANTHER" id="PTHR45615:SF23">
    <property type="entry name" value="MYOSIN-11"/>
    <property type="match status" value="1"/>
</dbReference>
<keyword evidence="3 9" id="KW-0067">ATP-binding</keyword>
<dbReference type="FunFam" id="1.20.58.530:FF:000003">
    <property type="entry name" value="Myosin heavy chain 10"/>
    <property type="match status" value="1"/>
</dbReference>
<reference evidence="13" key="2">
    <citation type="submission" date="2025-09" db="UniProtKB">
        <authorList>
            <consortium name="Ensembl"/>
        </authorList>
    </citation>
    <scope>IDENTIFICATION</scope>
</reference>
<dbReference type="InterPro" id="IPR008989">
    <property type="entry name" value="Myosin_S1_N"/>
</dbReference>
<dbReference type="SUPFAM" id="SSF50084">
    <property type="entry name" value="Myosin S1 fragment, N-terminal domain"/>
    <property type="match status" value="1"/>
</dbReference>
<dbReference type="GO" id="GO:0031032">
    <property type="term" value="P:actomyosin structure organization"/>
    <property type="evidence" value="ECO:0007669"/>
    <property type="project" value="TreeGrafter"/>
</dbReference>
<dbReference type="InterPro" id="IPR027417">
    <property type="entry name" value="P-loop_NTPase"/>
</dbReference>
<evidence type="ECO:0000259" key="11">
    <source>
        <dbReference type="PROSITE" id="PS51456"/>
    </source>
</evidence>
<dbReference type="Gene3D" id="4.10.270.10">
    <property type="entry name" value="Myosin, subunit A"/>
    <property type="match status" value="1"/>
</dbReference>
<keyword evidence="4" id="KW-0112">Calmodulin-binding</keyword>
<dbReference type="InterPro" id="IPR001609">
    <property type="entry name" value="Myosin_head_motor_dom-like"/>
</dbReference>
<dbReference type="FunFam" id="1.20.120.720:FF:000002">
    <property type="entry name" value="Myosin heavy chain 10"/>
    <property type="match status" value="1"/>
</dbReference>
<feature type="compositionally biased region" description="Basic and acidic residues" evidence="10">
    <location>
        <begin position="1839"/>
        <end position="1856"/>
    </location>
</feature>
<dbReference type="Gene3D" id="3.40.850.10">
    <property type="entry name" value="Kinesin motor domain"/>
    <property type="match status" value="1"/>
</dbReference>
<dbReference type="FunFam" id="1.10.10.820:FF:000001">
    <property type="entry name" value="Myosin heavy chain"/>
    <property type="match status" value="1"/>
</dbReference>
<feature type="compositionally biased region" description="Acidic residues" evidence="10">
    <location>
        <begin position="1721"/>
        <end position="1730"/>
    </location>
</feature>
<feature type="compositionally biased region" description="Basic and acidic residues" evidence="10">
    <location>
        <begin position="1250"/>
        <end position="1262"/>
    </location>
</feature>
<dbReference type="Gene3D" id="1.10.10.820">
    <property type="match status" value="1"/>
</dbReference>
<feature type="compositionally biased region" description="Basic and acidic residues" evidence="10">
    <location>
        <begin position="8"/>
        <end position="20"/>
    </location>
</feature>
<evidence type="ECO:0000256" key="2">
    <source>
        <dbReference type="ARBA" id="ARBA00022741"/>
    </source>
</evidence>
<dbReference type="Proteomes" id="UP000694557">
    <property type="component" value="Unassembled WGS sequence"/>
</dbReference>
<evidence type="ECO:0000256" key="3">
    <source>
        <dbReference type="ARBA" id="ARBA00022840"/>
    </source>
</evidence>
<feature type="compositionally biased region" description="Basic and acidic residues" evidence="10">
    <location>
        <begin position="1810"/>
        <end position="1819"/>
    </location>
</feature>
<dbReference type="CDD" id="cd01377">
    <property type="entry name" value="MYSc_class_II"/>
    <property type="match status" value="1"/>
</dbReference>
<feature type="compositionally biased region" description="Basic and acidic residues" evidence="10">
    <location>
        <begin position="1638"/>
        <end position="1649"/>
    </location>
</feature>
<feature type="compositionally biased region" description="Basic and acidic residues" evidence="10">
    <location>
        <begin position="1769"/>
        <end position="1788"/>
    </location>
</feature>
<feature type="compositionally biased region" description="Basic and acidic residues" evidence="10">
    <location>
        <begin position="1707"/>
        <end position="1716"/>
    </location>
</feature>
<evidence type="ECO:0000256" key="4">
    <source>
        <dbReference type="ARBA" id="ARBA00022860"/>
    </source>
</evidence>
<dbReference type="FunFam" id="3.40.850.10:FF:000101">
    <property type="entry name" value="Slow myosin heavy chain 2"/>
    <property type="match status" value="1"/>
</dbReference>
<keyword evidence="8 9" id="KW-0009">Actin-binding</keyword>
<feature type="region of interest" description="Disordered" evidence="10">
    <location>
        <begin position="1549"/>
        <end position="1623"/>
    </location>
</feature>
<evidence type="ECO:0000256" key="9">
    <source>
        <dbReference type="PROSITE-ProRule" id="PRU00782"/>
    </source>
</evidence>
<feature type="region of interest" description="Disordered" evidence="10">
    <location>
        <begin position="926"/>
        <end position="946"/>
    </location>
</feature>
<dbReference type="GO" id="GO:0005737">
    <property type="term" value="C:cytoplasm"/>
    <property type="evidence" value="ECO:0007669"/>
    <property type="project" value="TreeGrafter"/>
</dbReference>
<dbReference type="Gene3D" id="2.30.30.360">
    <property type="entry name" value="Myosin S1 fragment, N-terminal"/>
    <property type="match status" value="1"/>
</dbReference>
<evidence type="ECO:0000313" key="14">
    <source>
        <dbReference type="Proteomes" id="UP000694557"/>
    </source>
</evidence>
<keyword evidence="7 9" id="KW-0505">Motor protein</keyword>
<dbReference type="GO" id="GO:0016460">
    <property type="term" value="C:myosin II complex"/>
    <property type="evidence" value="ECO:0007669"/>
    <property type="project" value="UniProtKB-ARBA"/>
</dbReference>
<feature type="compositionally biased region" description="Polar residues" evidence="10">
    <location>
        <begin position="1742"/>
        <end position="1766"/>
    </location>
</feature>
<keyword evidence="2 9" id="KW-0547">Nucleotide-binding</keyword>
<dbReference type="GO" id="GO:0005524">
    <property type="term" value="F:ATP binding"/>
    <property type="evidence" value="ECO:0007669"/>
    <property type="project" value="UniProtKB-UniRule"/>
</dbReference>
<dbReference type="Gene3D" id="1.20.58.530">
    <property type="match status" value="1"/>
</dbReference>
<comment type="similarity">
    <text evidence="1 9">Belongs to the TRAFAC class myosin-kinesin ATPase superfamily. Myosin family.</text>
</comment>
<dbReference type="GO" id="GO:0005516">
    <property type="term" value="F:calmodulin binding"/>
    <property type="evidence" value="ECO:0007669"/>
    <property type="project" value="UniProtKB-KW"/>
</dbReference>
<feature type="compositionally biased region" description="Basic and acidic residues" evidence="10">
    <location>
        <begin position="1555"/>
        <end position="1592"/>
    </location>
</feature>
<feature type="compositionally biased region" description="Basic and acidic residues" evidence="10">
    <location>
        <begin position="1679"/>
        <end position="1689"/>
    </location>
</feature>
<feature type="domain" description="Myosin motor" evidence="11">
    <location>
        <begin position="83"/>
        <end position="781"/>
    </location>
</feature>
<evidence type="ECO:0000256" key="7">
    <source>
        <dbReference type="ARBA" id="ARBA00023175"/>
    </source>
</evidence>
<evidence type="ECO:0000256" key="5">
    <source>
        <dbReference type="ARBA" id="ARBA00023054"/>
    </source>
</evidence>
<dbReference type="GO" id="GO:0000146">
    <property type="term" value="F:microfilament motor activity"/>
    <property type="evidence" value="ECO:0007669"/>
    <property type="project" value="TreeGrafter"/>
</dbReference>
<dbReference type="InterPro" id="IPR002928">
    <property type="entry name" value="Myosin_tail"/>
</dbReference>
<evidence type="ECO:0000256" key="6">
    <source>
        <dbReference type="ARBA" id="ARBA00023123"/>
    </source>
</evidence>
<keyword evidence="6 9" id="KW-0518">Myosin</keyword>
<dbReference type="FunFam" id="1.20.5.4820:FF:000002">
    <property type="entry name" value="Myosin heavy chain 10"/>
    <property type="match status" value="1"/>
</dbReference>
<feature type="domain" description="Myosin N-terminal SH3-like" evidence="12">
    <location>
        <begin position="30"/>
        <end position="79"/>
    </location>
</feature>
<dbReference type="FunFam" id="2.30.30.360:FF:000001">
    <property type="entry name" value="Myosin heavy chain"/>
    <property type="match status" value="1"/>
</dbReference>
<gene>
    <name evidence="13" type="primary">LOC109885559</name>
</gene>
<dbReference type="Gene3D" id="1.20.120.720">
    <property type="entry name" value="Myosin VI head, motor domain, U50 subdomain"/>
    <property type="match status" value="1"/>
</dbReference>
<dbReference type="Ensembl" id="ENSOKIT00005096840.1">
    <property type="protein sequence ID" value="ENSOKIP00005090616.1"/>
    <property type="gene ID" value="ENSOKIG00005039423.1"/>
</dbReference>
<feature type="region of interest" description="Disordered" evidence="10">
    <location>
        <begin position="1"/>
        <end position="27"/>
    </location>
</feature>
<feature type="region of interest" description="Disordered" evidence="10">
    <location>
        <begin position="1638"/>
        <end position="1792"/>
    </location>
</feature>